<keyword evidence="1" id="KW-0472">Membrane</keyword>
<protein>
    <submittedName>
        <fullName evidence="2">Uncharacterized protein</fullName>
    </submittedName>
</protein>
<comment type="caution">
    <text evidence="2">The sequence shown here is derived from an EMBL/GenBank/DDBJ whole genome shotgun (WGS) entry which is preliminary data.</text>
</comment>
<dbReference type="EMBL" id="CAJNRD030001119">
    <property type="protein sequence ID" value="CAG5088758.1"/>
    <property type="molecule type" value="Genomic_DNA"/>
</dbReference>
<organism evidence="2 3">
    <name type="scientific">Cotesia congregata</name>
    <name type="common">Parasitoid wasp</name>
    <name type="synonym">Apanteles congregatus</name>
    <dbReference type="NCBI Taxonomy" id="51543"/>
    <lineage>
        <taxon>Eukaryota</taxon>
        <taxon>Metazoa</taxon>
        <taxon>Ecdysozoa</taxon>
        <taxon>Arthropoda</taxon>
        <taxon>Hexapoda</taxon>
        <taxon>Insecta</taxon>
        <taxon>Pterygota</taxon>
        <taxon>Neoptera</taxon>
        <taxon>Endopterygota</taxon>
        <taxon>Hymenoptera</taxon>
        <taxon>Apocrita</taxon>
        <taxon>Ichneumonoidea</taxon>
        <taxon>Braconidae</taxon>
        <taxon>Microgastrinae</taxon>
        <taxon>Cotesia</taxon>
    </lineage>
</organism>
<feature type="transmembrane region" description="Helical" evidence="1">
    <location>
        <begin position="57"/>
        <end position="85"/>
    </location>
</feature>
<accession>A0A8J2H9H4</accession>
<name>A0A8J2H9H4_COTCN</name>
<dbReference type="AlphaFoldDB" id="A0A8J2H9H4"/>
<evidence type="ECO:0000256" key="1">
    <source>
        <dbReference type="SAM" id="Phobius"/>
    </source>
</evidence>
<reference evidence="2" key="1">
    <citation type="submission" date="2021-04" db="EMBL/GenBank/DDBJ databases">
        <authorList>
            <person name="Chebbi M.A.C M."/>
        </authorList>
    </citation>
    <scope>NUCLEOTIDE SEQUENCE</scope>
</reference>
<sequence>PLKCHLVGHRTCNAELLSIDYTQRYLNHPQPVGGVSTIVSLGARGQDGWEATDVTGVAGITGVAALTGFAALLLFALLGLTLLVFPLSKSSQDKI</sequence>
<keyword evidence="1" id="KW-1133">Transmembrane helix</keyword>
<evidence type="ECO:0000313" key="3">
    <source>
        <dbReference type="Proteomes" id="UP000786811"/>
    </source>
</evidence>
<gene>
    <name evidence="2" type="ORF">HICCMSTLAB_LOCUS4971</name>
</gene>
<feature type="non-terminal residue" evidence="2">
    <location>
        <position position="1"/>
    </location>
</feature>
<evidence type="ECO:0000313" key="2">
    <source>
        <dbReference type="EMBL" id="CAG5088758.1"/>
    </source>
</evidence>
<keyword evidence="3" id="KW-1185">Reference proteome</keyword>
<dbReference type="Proteomes" id="UP000786811">
    <property type="component" value="Unassembled WGS sequence"/>
</dbReference>
<keyword evidence="1" id="KW-0812">Transmembrane</keyword>
<proteinExistence type="predicted"/>